<dbReference type="SUPFAM" id="SSF46785">
    <property type="entry name" value="Winged helix' DNA-binding domain"/>
    <property type="match status" value="1"/>
</dbReference>
<dbReference type="GO" id="GO:0006950">
    <property type="term" value="P:response to stress"/>
    <property type="evidence" value="ECO:0007669"/>
    <property type="project" value="TreeGrafter"/>
</dbReference>
<dbReference type="GO" id="GO:0003677">
    <property type="term" value="F:DNA binding"/>
    <property type="evidence" value="ECO:0007669"/>
    <property type="project" value="UniProtKB-KW"/>
</dbReference>
<sequence length="166" mass="19218">MLSQVQNLPARNEGEDPRARYFESIHLLERLHRLLLDLVKDEFERLGIDLNPVQAMLLYNLGGSEVSAGELRSRGMYQGSNVSYNLKKLVMMGYVHHERSDIDRRAVRIRLTPQGIAIRRTVAALFARHADGLAMSGTLDDPPLEGVNRQWRRIERFWGDQIRYIY</sequence>
<organism evidence="5 6">
    <name type="scientific">Paracoccus suum</name>
    <dbReference type="NCBI Taxonomy" id="2259340"/>
    <lineage>
        <taxon>Bacteria</taxon>
        <taxon>Pseudomonadati</taxon>
        <taxon>Pseudomonadota</taxon>
        <taxon>Alphaproteobacteria</taxon>
        <taxon>Rhodobacterales</taxon>
        <taxon>Paracoccaceae</taxon>
        <taxon>Paracoccus</taxon>
    </lineage>
</organism>
<evidence type="ECO:0000259" key="4">
    <source>
        <dbReference type="PROSITE" id="PS50995"/>
    </source>
</evidence>
<dbReference type="InterPro" id="IPR023187">
    <property type="entry name" value="Tscrpt_reg_MarR-type_CS"/>
</dbReference>
<dbReference type="GO" id="GO:0003700">
    <property type="term" value="F:DNA-binding transcription factor activity"/>
    <property type="evidence" value="ECO:0007669"/>
    <property type="project" value="InterPro"/>
</dbReference>
<dbReference type="PANTHER" id="PTHR33164">
    <property type="entry name" value="TRANSCRIPTIONAL REGULATOR, MARR FAMILY"/>
    <property type="match status" value="1"/>
</dbReference>
<name>A0A344PIU5_9RHOB</name>
<evidence type="ECO:0000256" key="1">
    <source>
        <dbReference type="ARBA" id="ARBA00023015"/>
    </source>
</evidence>
<dbReference type="InterPro" id="IPR036390">
    <property type="entry name" value="WH_DNA-bd_sf"/>
</dbReference>
<dbReference type="PANTHER" id="PTHR33164:SF102">
    <property type="entry name" value="TRANSCRIPTIONAL REGULATORY PROTEIN"/>
    <property type="match status" value="1"/>
</dbReference>
<dbReference type="InterPro" id="IPR039422">
    <property type="entry name" value="MarR/SlyA-like"/>
</dbReference>
<dbReference type="KEGG" id="pars:DRW48_06020"/>
<dbReference type="Pfam" id="PF13463">
    <property type="entry name" value="HTH_27"/>
    <property type="match status" value="1"/>
</dbReference>
<dbReference type="PROSITE" id="PS01117">
    <property type="entry name" value="HTH_MARR_1"/>
    <property type="match status" value="1"/>
</dbReference>
<gene>
    <name evidence="5" type="ORF">DRW48_06020</name>
</gene>
<evidence type="ECO:0000256" key="2">
    <source>
        <dbReference type="ARBA" id="ARBA00023125"/>
    </source>
</evidence>
<keyword evidence="1" id="KW-0805">Transcription regulation</keyword>
<dbReference type="Gene3D" id="1.10.10.10">
    <property type="entry name" value="Winged helix-like DNA-binding domain superfamily/Winged helix DNA-binding domain"/>
    <property type="match status" value="1"/>
</dbReference>
<keyword evidence="6" id="KW-1185">Reference proteome</keyword>
<dbReference type="Proteomes" id="UP000252023">
    <property type="component" value="Chromosome"/>
</dbReference>
<dbReference type="InterPro" id="IPR036388">
    <property type="entry name" value="WH-like_DNA-bd_sf"/>
</dbReference>
<evidence type="ECO:0000313" key="6">
    <source>
        <dbReference type="Proteomes" id="UP000252023"/>
    </source>
</evidence>
<keyword evidence="2" id="KW-0238">DNA-binding</keyword>
<feature type="domain" description="HTH marR-type" evidence="4">
    <location>
        <begin position="21"/>
        <end position="156"/>
    </location>
</feature>
<dbReference type="SMART" id="SM00347">
    <property type="entry name" value="HTH_MARR"/>
    <property type="match status" value="1"/>
</dbReference>
<protein>
    <submittedName>
        <fullName evidence="5">MarR family transcriptional regulator</fullName>
    </submittedName>
</protein>
<dbReference type="InterPro" id="IPR000835">
    <property type="entry name" value="HTH_MarR-typ"/>
</dbReference>
<reference evidence="6" key="1">
    <citation type="submission" date="2018-07" db="EMBL/GenBank/DDBJ databases">
        <title>Genome sequencing of Paracoccus sp. SC2-6.</title>
        <authorList>
            <person name="Heo J."/>
            <person name="Kim S.-J."/>
            <person name="Kwon S.-W."/>
        </authorList>
    </citation>
    <scope>NUCLEOTIDE SEQUENCE [LARGE SCALE GENOMIC DNA]</scope>
    <source>
        <strain evidence="6">SC2-6</strain>
    </source>
</reference>
<dbReference type="AlphaFoldDB" id="A0A344PIU5"/>
<dbReference type="OrthoDB" id="9793286at2"/>
<dbReference type="RefSeq" id="WP_114075619.1">
    <property type="nucleotide sequence ID" value="NZ_CP030918.1"/>
</dbReference>
<proteinExistence type="predicted"/>
<keyword evidence="3" id="KW-0804">Transcription</keyword>
<evidence type="ECO:0000313" key="5">
    <source>
        <dbReference type="EMBL" id="AXC49300.1"/>
    </source>
</evidence>
<evidence type="ECO:0000256" key="3">
    <source>
        <dbReference type="ARBA" id="ARBA00023163"/>
    </source>
</evidence>
<accession>A0A344PIU5</accession>
<dbReference type="PROSITE" id="PS50995">
    <property type="entry name" value="HTH_MARR_2"/>
    <property type="match status" value="1"/>
</dbReference>
<dbReference type="EMBL" id="CP030918">
    <property type="protein sequence ID" value="AXC49300.1"/>
    <property type="molecule type" value="Genomic_DNA"/>
</dbReference>